<feature type="compositionally biased region" description="Basic residues" evidence="2">
    <location>
        <begin position="651"/>
        <end position="665"/>
    </location>
</feature>
<keyword evidence="1" id="KW-0507">mRNA processing</keyword>
<evidence type="ECO:0000259" key="3">
    <source>
        <dbReference type="PROSITE" id="PS50076"/>
    </source>
</evidence>
<dbReference type="SMART" id="SM00311">
    <property type="entry name" value="PWI"/>
    <property type="match status" value="1"/>
</dbReference>
<evidence type="ECO:0000256" key="1">
    <source>
        <dbReference type="ARBA" id="ARBA00022664"/>
    </source>
</evidence>
<dbReference type="CDD" id="cd16448">
    <property type="entry name" value="RING-H2"/>
    <property type="match status" value="1"/>
</dbReference>
<dbReference type="Gene3D" id="3.30.40.10">
    <property type="entry name" value="Zinc/RING finger domain, C3HC4 (zinc finger)"/>
    <property type="match status" value="1"/>
</dbReference>
<organism evidence="5 6">
    <name type="scientific">Hibiscus sabdariffa</name>
    <name type="common">roselle</name>
    <dbReference type="NCBI Taxonomy" id="183260"/>
    <lineage>
        <taxon>Eukaryota</taxon>
        <taxon>Viridiplantae</taxon>
        <taxon>Streptophyta</taxon>
        <taxon>Embryophyta</taxon>
        <taxon>Tracheophyta</taxon>
        <taxon>Spermatophyta</taxon>
        <taxon>Magnoliopsida</taxon>
        <taxon>eudicotyledons</taxon>
        <taxon>Gunneridae</taxon>
        <taxon>Pentapetalae</taxon>
        <taxon>rosids</taxon>
        <taxon>malvids</taxon>
        <taxon>Malvales</taxon>
        <taxon>Malvaceae</taxon>
        <taxon>Malvoideae</taxon>
        <taxon>Hibiscus</taxon>
    </lineage>
</organism>
<evidence type="ECO:0000313" key="6">
    <source>
        <dbReference type="Proteomes" id="UP001472677"/>
    </source>
</evidence>
<evidence type="ECO:0000256" key="2">
    <source>
        <dbReference type="SAM" id="MobiDB-lite"/>
    </source>
</evidence>
<dbReference type="EMBL" id="JBBPBM010000067">
    <property type="protein sequence ID" value="KAK8514476.1"/>
    <property type="molecule type" value="Genomic_DNA"/>
</dbReference>
<reference evidence="5 6" key="1">
    <citation type="journal article" date="2024" name="G3 (Bethesda)">
        <title>Genome assembly of Hibiscus sabdariffa L. provides insights into metabolisms of medicinal natural products.</title>
        <authorList>
            <person name="Kim T."/>
        </authorList>
    </citation>
    <scope>NUCLEOTIDE SEQUENCE [LARGE SCALE GENOMIC DNA]</scope>
    <source>
        <strain evidence="5">TK-2024</strain>
        <tissue evidence="5">Old leaves</tissue>
    </source>
</reference>
<sequence length="724" mass="83771">MNMHGLYPSLTPNALIFVPYFSPTSFLTVQKQANLSIPSFRYCQGRVFGFVPRPFAPVLFRYYKKRNACTLLRASWRESPYEVLGVSPSATPDEIKRAYRKLALKYHPDVNKEANAQEKFMRIKHAYNTLLNSESRRRNNPSGNRTSDFSYPGTQRSQSSNTQDEEFYGFGNFLRDVQITLEDFFRDLQEEFRNWEADASQEKPKSLWEELAAIGEEFVEFLEKELNISDDEAEENSRNDFSNPEKKGSSFQNEANKGSSIEENIDEIEATLAKLKKELAKESSIEEMLERVRVVEGDERNCVICLEELEVGYEASRMSCSHIFHGHYTTFATNPFPQQETLCFGLGELQNRNRIHEVLDPATSYNTMVREIIGRGLIIADMMVHRGYYCEVMYLQSVIQAVLVENEISQVSRAFAESTSGFENINYGMVAANELSLKKMLKRIRVGNRDEEYCMICVEQLKGTSADQDTRFSNKQAELLKSQRFAPELEHRVNMTKVKMNVIRPWVAARVTELLGFEDEVLINFINGLLDEDQVQISLTGFMEKNTGKFMKELWTLLLSAQRNASGVPQQFLDSKEEEARKKKGDADLDPSSKNILPKGSSPHPVDERDADLRNVVRRKKRRKRDDDSSYDSQTEDRREAKRRKEEKRLRKEKRRHRKERRHRREERYAEKLKMKGQDDDSNLDGEDAVRRKLCPSDDKINSLKVELRKKALESLKAKKGISG</sequence>
<dbReference type="CDD" id="cd06257">
    <property type="entry name" value="DnaJ"/>
    <property type="match status" value="1"/>
</dbReference>
<feature type="region of interest" description="Disordered" evidence="2">
    <location>
        <begin position="229"/>
        <end position="262"/>
    </location>
</feature>
<dbReference type="InterPro" id="IPR036483">
    <property type="entry name" value="PWI_dom_sf"/>
</dbReference>
<dbReference type="InterPro" id="IPR001841">
    <property type="entry name" value="Znf_RING"/>
</dbReference>
<dbReference type="SUPFAM" id="SSF46565">
    <property type="entry name" value="Chaperone J-domain"/>
    <property type="match status" value="1"/>
</dbReference>
<feature type="region of interest" description="Disordered" evidence="2">
    <location>
        <begin position="132"/>
        <end position="162"/>
    </location>
</feature>
<dbReference type="Pfam" id="PF01480">
    <property type="entry name" value="PWI"/>
    <property type="match status" value="1"/>
</dbReference>
<feature type="compositionally biased region" description="Basic and acidic residues" evidence="2">
    <location>
        <begin position="635"/>
        <end position="650"/>
    </location>
</feature>
<evidence type="ECO:0008006" key="7">
    <source>
        <dbReference type="Google" id="ProtNLM"/>
    </source>
</evidence>
<evidence type="ECO:0000313" key="5">
    <source>
        <dbReference type="EMBL" id="KAK8514476.1"/>
    </source>
</evidence>
<name>A0ABR2C4W6_9ROSI</name>
<dbReference type="Proteomes" id="UP001472677">
    <property type="component" value="Unassembled WGS sequence"/>
</dbReference>
<dbReference type="InterPro" id="IPR001623">
    <property type="entry name" value="DnaJ_domain"/>
</dbReference>
<dbReference type="PANTHER" id="PTHR23148:SF0">
    <property type="entry name" value="SERINE_ARGININE REPETITIVE MATRIX PROTEIN 1"/>
    <property type="match status" value="1"/>
</dbReference>
<feature type="compositionally biased region" description="Basic and acidic residues" evidence="2">
    <location>
        <begin position="666"/>
        <end position="679"/>
    </location>
</feature>
<feature type="region of interest" description="Disordered" evidence="2">
    <location>
        <begin position="569"/>
        <end position="688"/>
    </location>
</feature>
<dbReference type="InterPro" id="IPR036869">
    <property type="entry name" value="J_dom_sf"/>
</dbReference>
<dbReference type="SUPFAM" id="SSF101233">
    <property type="entry name" value="PWI domain"/>
    <property type="match status" value="1"/>
</dbReference>
<dbReference type="InterPro" id="IPR013083">
    <property type="entry name" value="Znf_RING/FYVE/PHD"/>
</dbReference>
<dbReference type="InterPro" id="IPR002483">
    <property type="entry name" value="PWI_dom"/>
</dbReference>
<protein>
    <recommendedName>
        <fullName evidence="7">J domain-containing protein</fullName>
    </recommendedName>
</protein>
<dbReference type="Pfam" id="PF17123">
    <property type="entry name" value="zf-RING_11"/>
    <property type="match status" value="1"/>
</dbReference>
<dbReference type="PRINTS" id="PR00625">
    <property type="entry name" value="JDOMAIN"/>
</dbReference>
<feature type="compositionally biased region" description="Polar residues" evidence="2">
    <location>
        <begin position="249"/>
        <end position="262"/>
    </location>
</feature>
<feature type="compositionally biased region" description="Basic and acidic residues" evidence="2">
    <location>
        <begin position="235"/>
        <end position="248"/>
    </location>
</feature>
<dbReference type="Gene3D" id="1.10.287.110">
    <property type="entry name" value="DnaJ domain"/>
    <property type="match status" value="1"/>
</dbReference>
<gene>
    <name evidence="5" type="ORF">V6N12_009180</name>
</gene>
<comment type="caution">
    <text evidence="5">The sequence shown here is derived from an EMBL/GenBank/DDBJ whole genome shotgun (WGS) entry which is preliminary data.</text>
</comment>
<dbReference type="PROSITE" id="PS50076">
    <property type="entry name" value="DNAJ_2"/>
    <property type="match status" value="1"/>
</dbReference>
<proteinExistence type="predicted"/>
<dbReference type="PANTHER" id="PTHR23148">
    <property type="entry name" value="SERINE/ARGININE REGULATED NUCLEAR MATRIX PROTEIN"/>
    <property type="match status" value="1"/>
</dbReference>
<dbReference type="SUPFAM" id="SSF57850">
    <property type="entry name" value="RING/U-box"/>
    <property type="match status" value="1"/>
</dbReference>
<feature type="compositionally biased region" description="Basic and acidic residues" evidence="2">
    <location>
        <begin position="574"/>
        <end position="587"/>
    </location>
</feature>
<dbReference type="Gene3D" id="1.20.1390.10">
    <property type="entry name" value="PWI domain"/>
    <property type="match status" value="1"/>
</dbReference>
<feature type="domain" description="PWI" evidence="4">
    <location>
        <begin position="482"/>
        <end position="575"/>
    </location>
</feature>
<dbReference type="Pfam" id="PF00226">
    <property type="entry name" value="DnaJ"/>
    <property type="match status" value="1"/>
</dbReference>
<feature type="compositionally biased region" description="Basic and acidic residues" evidence="2">
    <location>
        <begin position="605"/>
        <end position="615"/>
    </location>
</feature>
<evidence type="ECO:0000259" key="4">
    <source>
        <dbReference type="PROSITE" id="PS51025"/>
    </source>
</evidence>
<dbReference type="PROSITE" id="PS51025">
    <property type="entry name" value="PWI"/>
    <property type="match status" value="1"/>
</dbReference>
<feature type="compositionally biased region" description="Polar residues" evidence="2">
    <location>
        <begin position="140"/>
        <end position="162"/>
    </location>
</feature>
<dbReference type="InterPro" id="IPR052225">
    <property type="entry name" value="Ser/Arg_repetitive_matrix"/>
</dbReference>
<accession>A0ABR2C4W6</accession>
<feature type="domain" description="J" evidence="3">
    <location>
        <begin position="79"/>
        <end position="143"/>
    </location>
</feature>
<keyword evidence="6" id="KW-1185">Reference proteome</keyword>
<dbReference type="SMART" id="SM00271">
    <property type="entry name" value="DnaJ"/>
    <property type="match status" value="1"/>
</dbReference>